<proteinExistence type="inferred from homology"/>
<comment type="similarity">
    <text evidence="1">Belongs to the barstar family.</text>
</comment>
<feature type="domain" description="Barstar (barnase inhibitor)" evidence="2">
    <location>
        <begin position="20"/>
        <end position="101"/>
    </location>
</feature>
<dbReference type="EMBL" id="JAENGP010000007">
    <property type="protein sequence ID" value="MBK1781071.1"/>
    <property type="molecule type" value="Genomic_DNA"/>
</dbReference>
<protein>
    <submittedName>
        <fullName evidence="3">Barstar family protein</fullName>
    </submittedName>
</protein>
<organism evidence="3 4">
    <name type="scientific">Advenella mandrilli</name>
    <dbReference type="NCBI Taxonomy" id="2800330"/>
    <lineage>
        <taxon>Bacteria</taxon>
        <taxon>Pseudomonadati</taxon>
        <taxon>Pseudomonadota</taxon>
        <taxon>Betaproteobacteria</taxon>
        <taxon>Burkholderiales</taxon>
        <taxon>Alcaligenaceae</taxon>
    </lineage>
</organism>
<evidence type="ECO:0000259" key="2">
    <source>
        <dbReference type="Pfam" id="PF01337"/>
    </source>
</evidence>
<comment type="caution">
    <text evidence="3">The sequence shown here is derived from an EMBL/GenBank/DDBJ whole genome shotgun (WGS) entry which is preliminary data.</text>
</comment>
<dbReference type="InterPro" id="IPR000468">
    <property type="entry name" value="Barstar"/>
</dbReference>
<dbReference type="InterPro" id="IPR035905">
    <property type="entry name" value="Barstar-like_sf"/>
</dbReference>
<evidence type="ECO:0000313" key="4">
    <source>
        <dbReference type="Proteomes" id="UP000635316"/>
    </source>
</evidence>
<dbReference type="Pfam" id="PF01337">
    <property type="entry name" value="Barstar"/>
    <property type="match status" value="1"/>
</dbReference>
<name>A0ABS1EBV6_9BURK</name>
<keyword evidence="4" id="KW-1185">Reference proteome</keyword>
<dbReference type="Gene3D" id="3.30.370.10">
    <property type="entry name" value="Barstar-like"/>
    <property type="match status" value="1"/>
</dbReference>
<dbReference type="RefSeq" id="WP_200235577.1">
    <property type="nucleotide sequence ID" value="NZ_JAENGP010000007.1"/>
</dbReference>
<gene>
    <name evidence="3" type="ORF">JHL22_07560</name>
</gene>
<evidence type="ECO:0000256" key="1">
    <source>
        <dbReference type="ARBA" id="ARBA00006845"/>
    </source>
</evidence>
<sequence>MSVKSSSISARRLKKVARTVRLCELSRISNIDEVYDLLQLNLKLPQYFGRNLDALYDSLSTDVKGPFKIVWFDHASSADALGEIDYEGLIDVLRAVASERDDVEVVLG</sequence>
<accession>A0ABS1EBV6</accession>
<reference evidence="3 4" key="1">
    <citation type="submission" date="2020-12" db="EMBL/GenBank/DDBJ databases">
        <authorList>
            <person name="Lu T."/>
            <person name="Wang Q."/>
            <person name="Han X."/>
        </authorList>
    </citation>
    <scope>NUCLEOTIDE SEQUENCE [LARGE SCALE GENOMIC DNA]</scope>
    <source>
        <strain evidence="3 4">WQ 585</strain>
    </source>
</reference>
<dbReference type="Proteomes" id="UP000635316">
    <property type="component" value="Unassembled WGS sequence"/>
</dbReference>
<dbReference type="SUPFAM" id="SSF52038">
    <property type="entry name" value="Barstar-related"/>
    <property type="match status" value="1"/>
</dbReference>
<evidence type="ECO:0000313" key="3">
    <source>
        <dbReference type="EMBL" id="MBK1781071.1"/>
    </source>
</evidence>